<reference evidence="6 7" key="1">
    <citation type="journal article" date="2018" name="Science">
        <title>The opium poppy genome and morphinan production.</title>
        <authorList>
            <person name="Guo L."/>
            <person name="Winzer T."/>
            <person name="Yang X."/>
            <person name="Li Y."/>
            <person name="Ning Z."/>
            <person name="He Z."/>
            <person name="Teodor R."/>
            <person name="Lu Y."/>
            <person name="Bowser T.A."/>
            <person name="Graham I.A."/>
            <person name="Ye K."/>
        </authorList>
    </citation>
    <scope>NUCLEOTIDE SEQUENCE [LARGE SCALE GENOMIC DNA]</scope>
    <source>
        <strain evidence="7">cv. HN1</strain>
        <tissue evidence="6">Leaves</tissue>
    </source>
</reference>
<keyword evidence="7" id="KW-1185">Reference proteome</keyword>
<name>A0A4Y7IZ01_PAPSO</name>
<dbReference type="GO" id="GO:0005730">
    <property type="term" value="C:nucleolus"/>
    <property type="evidence" value="ECO:0007669"/>
    <property type="project" value="UniProtKB-SubCell"/>
</dbReference>
<evidence type="ECO:0000259" key="5">
    <source>
        <dbReference type="PROSITE" id="PS50102"/>
    </source>
</evidence>
<dbReference type="Proteomes" id="UP000316621">
    <property type="component" value="Chromosome 2"/>
</dbReference>
<feature type="compositionally biased region" description="Acidic residues" evidence="4">
    <location>
        <begin position="1"/>
        <end position="14"/>
    </location>
</feature>
<feature type="compositionally biased region" description="Basic and acidic residues" evidence="4">
    <location>
        <begin position="205"/>
        <end position="229"/>
    </location>
</feature>
<dbReference type="InterPro" id="IPR012677">
    <property type="entry name" value="Nucleotide-bd_a/b_plait_sf"/>
</dbReference>
<feature type="compositionally biased region" description="Basic and acidic residues" evidence="4">
    <location>
        <begin position="333"/>
        <end position="345"/>
    </location>
</feature>
<dbReference type="PROSITE" id="PS50102">
    <property type="entry name" value="RRM"/>
    <property type="match status" value="1"/>
</dbReference>
<dbReference type="CDD" id="cd12263">
    <property type="entry name" value="RRM_ABT1_like"/>
    <property type="match status" value="1"/>
</dbReference>
<dbReference type="InterPro" id="IPR034353">
    <property type="entry name" value="ABT1/ESF2_RRM"/>
</dbReference>
<dbReference type="PANTHER" id="PTHR33870">
    <property type="entry name" value="CARDIOMYOPATHY-ASSOCIATED PROTEIN"/>
    <property type="match status" value="1"/>
</dbReference>
<evidence type="ECO:0000256" key="2">
    <source>
        <dbReference type="ARBA" id="ARBA00005819"/>
    </source>
</evidence>
<proteinExistence type="inferred from homology"/>
<evidence type="ECO:0000313" key="7">
    <source>
        <dbReference type="Proteomes" id="UP000316621"/>
    </source>
</evidence>
<accession>A0A4Y7IZ01</accession>
<feature type="compositionally biased region" description="Basic and acidic residues" evidence="4">
    <location>
        <begin position="1364"/>
        <end position="1379"/>
    </location>
</feature>
<feature type="compositionally biased region" description="Acidic residues" evidence="4">
    <location>
        <begin position="346"/>
        <end position="364"/>
    </location>
</feature>
<keyword evidence="3" id="KW-0694">RNA-binding</keyword>
<dbReference type="STRING" id="3469.A0A4Y7IZ01"/>
<feature type="region of interest" description="Disordered" evidence="4">
    <location>
        <begin position="1827"/>
        <end position="1859"/>
    </location>
</feature>
<protein>
    <recommendedName>
        <fullName evidence="5">RRM domain-containing protein</fullName>
    </recommendedName>
</protein>
<dbReference type="InterPro" id="IPR035979">
    <property type="entry name" value="RBD_domain_sf"/>
</dbReference>
<feature type="region of interest" description="Disordered" evidence="4">
    <location>
        <begin position="605"/>
        <end position="666"/>
    </location>
</feature>
<dbReference type="SMART" id="SM00360">
    <property type="entry name" value="RRM"/>
    <property type="match status" value="1"/>
</dbReference>
<dbReference type="SUPFAM" id="SSF54928">
    <property type="entry name" value="RNA-binding domain, RBD"/>
    <property type="match status" value="1"/>
</dbReference>
<feature type="compositionally biased region" description="Basic and acidic residues" evidence="4">
    <location>
        <begin position="794"/>
        <end position="803"/>
    </location>
</feature>
<feature type="region of interest" description="Disordered" evidence="4">
    <location>
        <begin position="1"/>
        <end position="36"/>
    </location>
</feature>
<dbReference type="EMBL" id="CM010716">
    <property type="protein sequence ID" value="RZC52931.1"/>
    <property type="molecule type" value="Genomic_DNA"/>
</dbReference>
<evidence type="ECO:0000256" key="4">
    <source>
        <dbReference type="SAM" id="MobiDB-lite"/>
    </source>
</evidence>
<feature type="region of interest" description="Disordered" evidence="4">
    <location>
        <begin position="315"/>
        <end position="371"/>
    </location>
</feature>
<dbReference type="Gene3D" id="3.30.70.330">
    <property type="match status" value="1"/>
</dbReference>
<feature type="region of interest" description="Disordered" evidence="4">
    <location>
        <begin position="1356"/>
        <end position="1379"/>
    </location>
</feature>
<organism evidence="6 7">
    <name type="scientific">Papaver somniferum</name>
    <name type="common">Opium poppy</name>
    <dbReference type="NCBI Taxonomy" id="3469"/>
    <lineage>
        <taxon>Eukaryota</taxon>
        <taxon>Viridiplantae</taxon>
        <taxon>Streptophyta</taxon>
        <taxon>Embryophyta</taxon>
        <taxon>Tracheophyta</taxon>
        <taxon>Spermatophyta</taxon>
        <taxon>Magnoliopsida</taxon>
        <taxon>Ranunculales</taxon>
        <taxon>Papaveraceae</taxon>
        <taxon>Papaveroideae</taxon>
        <taxon>Papaver</taxon>
    </lineage>
</organism>
<feature type="compositionally biased region" description="Basic and acidic residues" evidence="4">
    <location>
        <begin position="626"/>
        <end position="662"/>
    </location>
</feature>
<evidence type="ECO:0000256" key="3">
    <source>
        <dbReference type="PROSITE-ProRule" id="PRU00176"/>
    </source>
</evidence>
<dbReference type="Gramene" id="RZC52931">
    <property type="protein sequence ID" value="RZC52931"/>
    <property type="gene ID" value="C5167_021360"/>
</dbReference>
<dbReference type="OMA" id="ERRTTDM"/>
<evidence type="ECO:0000256" key="1">
    <source>
        <dbReference type="ARBA" id="ARBA00004604"/>
    </source>
</evidence>
<gene>
    <name evidence="6" type="ORF">C5167_021360</name>
</gene>
<dbReference type="PANTHER" id="PTHR33870:SF4">
    <property type="entry name" value="CARDIOMYOPATHY-ASSOCIATED PROTEIN"/>
    <property type="match status" value="1"/>
</dbReference>
<comment type="similarity">
    <text evidence="2">Belongs to the ESF2/ABP1 family.</text>
</comment>
<feature type="region of interest" description="Disordered" evidence="4">
    <location>
        <begin position="205"/>
        <end position="251"/>
    </location>
</feature>
<feature type="region of interest" description="Disordered" evidence="4">
    <location>
        <begin position="794"/>
        <end position="815"/>
    </location>
</feature>
<feature type="domain" description="RRM" evidence="5">
    <location>
        <begin position="50"/>
        <end position="135"/>
    </location>
</feature>
<comment type="subcellular location">
    <subcellularLocation>
        <location evidence="1">Nucleus</location>
        <location evidence="1">Nucleolus</location>
    </subcellularLocation>
</comment>
<dbReference type="GO" id="GO:0003723">
    <property type="term" value="F:RNA binding"/>
    <property type="evidence" value="ECO:0007669"/>
    <property type="project" value="UniProtKB-UniRule"/>
</dbReference>
<evidence type="ECO:0000313" key="6">
    <source>
        <dbReference type="EMBL" id="RZC52931.1"/>
    </source>
</evidence>
<sequence>MSVEEQRDESDDSLPELGNADDIIIPNDEKQKKKRKKILLREAKKARNRGVCYMSRIPPQMDPVKLRQVLSQYGEIDRMYLVPETKQQLPQQINRKKAGDFRGQGFEEGWIEFTNKRVAKRVAEMLNGEQMGGRKKSSFFYDIWNIKYLSKFKWEDLTEEIAYKHALQTQKAAMVISAAKKERNFYVDKVEKAKGLKAIEERMKKKQKVREQGSENGSERQVEQQEPKIIRQFPQTRPVKDDSVHPKRRMPRNVLAGYQLVEEEREFFNQEKREFYDVQKREFHELKPLIEVDYSVKDDDVQEVASTSYARSTEIEPLINLEEENDEFTAASDRSHDSNDDHVESGEEDEHHEDEEDDDDEEGQSETPDAEAKAVLKWTEDDEKNLMDLGNSELERNQRLESLIARRRARKNFRMIESEKNMIDLDFSGPPFEISPISTARRNPFDLHYDSYMGLGLPPMPGSAPSVMIPRRNPFDLPYDDPLEERPDLTGGNFGEEFMTAHEKDMHYRRCESFNMGAFFFNDRRQDKQHVSKFRPYFVTEQMSSEGVGYSRFSRQISEASESKMSFASETESHSTIANQEDISSLVEEQISSHQEDISNLVEEKISSHERELSPSVEDTPGPMKLESELSKEVHLDSESDKEGKDEVDLIKIEDESDESKTTHGTQSRFYSEFLALEEHLTSYVHVNQEVGEEQQHTRSSSLSSSGVHEKIEENSEDEESSHGTQSSYVHVDQDMGEHQQHTRSNSHSSSDMHEKIFDVNVDEELSALDLARGEVHEHSSSFMQSTVIDSDRVVGEDDRHTEAPVYDLSPSASKRDMSDMMSFEETVSYKDNMVFASTSSVSSDMHVEVPEPVAVEDITLLADKEASVQIGSPRKLMTPGYEKSWEPSAELCVIDENEAEKEGLPCEEASFPSSSFDPKIAAEVLQSDKDEKVDTLDLPYSDQMSSRDIALSELKDQLVQPSSNVHQEESEGISILSDISAMEDGVIQEVGGPLVDEHQEDDVSNLPTFLSAPTSPPTEFVQEVGGPLVGEHQEDDVLNLPTFLSAPTSPPSEFIGYQQHQMVFEDDSHDGTQYESKFDFNQESIGYHEANEEFDDDEPAGIEEIDEEFLTELDAVGDFSFEEKTIDANQHYEHLGSNEYETHTGLQVLESKSRGAEDKFEVLNLASVDDIDSGFEQFPARVALKAAVFESAHDVTEETEVLSAEPIKQPHIEPISEVREVENTEFELNTQEKSLTDLNLELPVLEARSIEDIDSAFRHLPEKEAEKSFVLDSEFEESVLEEAEVESTESCKQHDETQTEGIQSEHVEFELPTQERVLTSADMDFTVLEARSLEDIDSAFKQLQEGEAKKSVLPEVLDESSQEEAKHEPAHSFKQADHEPILKETEDEQTVFALPAEEPWLTKSNLEFPILEARSFEDFDAVLEQLHEGEDAGTSIVDEPVVKESKVASAESFDHVLEDPISKGMEDGQAVSTLPVVEPELINCDLESPILEARSSEDIDAVLEQLHERDDAETSIADEPVLKESVVASAEISDHVLDEPLLTETEDGQGELTLHTQEQHLTETDLEHLVIETRSVENVDTVLEQIHEADNLETFIIDEPELKEPLLMETEDGLGELKLQTQEQHVAEIDLELPVIEAKSVEDLNAVLKQLHEGDNSEASVVDKPVLKESTASDHMLDEPLLIETKDELGELTPYTQERHLAETDLELPVIEARSIEDVDAVLKQLHKGDSSETFIVDEPELTESAVASTESSDHVLDESPLMETKDRQGKLTLHTQDRDLTETDMELPVIEARSIEDVDAVLKQLREGDNSEAFIVDKPASEEFTVASARSSDHVLDEPLLMETEDEQGELTHQKQE</sequence>
<dbReference type="InterPro" id="IPR000504">
    <property type="entry name" value="RRM_dom"/>
</dbReference>
<feature type="region of interest" description="Disordered" evidence="4">
    <location>
        <begin position="691"/>
        <end position="727"/>
    </location>
</feature>